<dbReference type="AlphaFoldDB" id="A0A3P7G055"/>
<dbReference type="Proteomes" id="UP000270924">
    <property type="component" value="Unassembled WGS sequence"/>
</dbReference>
<organism evidence="1 2">
    <name type="scientific">Wuchereria bancrofti</name>
    <dbReference type="NCBI Taxonomy" id="6293"/>
    <lineage>
        <taxon>Eukaryota</taxon>
        <taxon>Metazoa</taxon>
        <taxon>Ecdysozoa</taxon>
        <taxon>Nematoda</taxon>
        <taxon>Chromadorea</taxon>
        <taxon>Rhabditida</taxon>
        <taxon>Spirurina</taxon>
        <taxon>Spiruromorpha</taxon>
        <taxon>Filarioidea</taxon>
        <taxon>Onchocercidae</taxon>
        <taxon>Wuchereria</taxon>
    </lineage>
</organism>
<gene>
    <name evidence="1" type="ORF">WBA_LOCUS9199</name>
</gene>
<sequence>MVVLLEYFPEYATSMNCDHKLITLSAMLASCYPLYWI</sequence>
<dbReference type="InParanoid" id="A0A3P7G055"/>
<accession>A0A3P7G055</accession>
<name>A0A3P7G055_WUCBA</name>
<dbReference type="EMBL" id="UYWW01008708">
    <property type="protein sequence ID" value="VDM15962.1"/>
    <property type="molecule type" value="Genomic_DNA"/>
</dbReference>
<evidence type="ECO:0000313" key="1">
    <source>
        <dbReference type="EMBL" id="VDM15962.1"/>
    </source>
</evidence>
<keyword evidence="2" id="KW-1185">Reference proteome</keyword>
<proteinExistence type="predicted"/>
<reference evidence="1 2" key="1">
    <citation type="submission" date="2018-11" db="EMBL/GenBank/DDBJ databases">
        <authorList>
            <consortium name="Pathogen Informatics"/>
        </authorList>
    </citation>
    <scope>NUCLEOTIDE SEQUENCE [LARGE SCALE GENOMIC DNA]</scope>
</reference>
<evidence type="ECO:0000313" key="2">
    <source>
        <dbReference type="Proteomes" id="UP000270924"/>
    </source>
</evidence>
<protein>
    <submittedName>
        <fullName evidence="1">Uncharacterized protein</fullName>
    </submittedName>
</protein>